<name>A0AA37TJB5_9GAMM</name>
<keyword evidence="1" id="KW-0813">Transport</keyword>
<organism evidence="6 7">
    <name type="scientific">Paraferrimonas haliotis</name>
    <dbReference type="NCBI Taxonomy" id="2013866"/>
    <lineage>
        <taxon>Bacteria</taxon>
        <taxon>Pseudomonadati</taxon>
        <taxon>Pseudomonadota</taxon>
        <taxon>Gammaproteobacteria</taxon>
        <taxon>Alteromonadales</taxon>
        <taxon>Ferrimonadaceae</taxon>
        <taxon>Paraferrimonas</taxon>
    </lineage>
</organism>
<keyword evidence="3 5" id="KW-0479">Metal-binding</keyword>
<dbReference type="CDD" id="cd00454">
    <property type="entry name" value="TrHb1_N"/>
    <property type="match status" value="1"/>
</dbReference>
<evidence type="ECO:0000256" key="2">
    <source>
        <dbReference type="ARBA" id="ARBA00022617"/>
    </source>
</evidence>
<evidence type="ECO:0000256" key="4">
    <source>
        <dbReference type="ARBA" id="ARBA00023004"/>
    </source>
</evidence>
<dbReference type="InterPro" id="IPR012292">
    <property type="entry name" value="Globin/Proto"/>
</dbReference>
<dbReference type="AlphaFoldDB" id="A0AA37TJB5"/>
<dbReference type="SUPFAM" id="SSF46458">
    <property type="entry name" value="Globin-like"/>
    <property type="match status" value="1"/>
</dbReference>
<keyword evidence="7" id="KW-1185">Reference proteome</keyword>
<dbReference type="InterPro" id="IPR009050">
    <property type="entry name" value="Globin-like_sf"/>
</dbReference>
<sequence length="123" mass="13731">MEAPLFERLGKEPGITQFVSDLVDAHLANPVLVHHFKNSDTNRLKRIATEFVITAVGGPRCYNGKGMKAVHKGMKISAEEFIQVLDDALIALDKNKVAQREREQVLWLLYSLKADILSAQSTN</sequence>
<evidence type="ECO:0000256" key="1">
    <source>
        <dbReference type="ARBA" id="ARBA00022448"/>
    </source>
</evidence>
<dbReference type="RefSeq" id="WP_095498989.1">
    <property type="nucleotide sequence ID" value="NZ_BSPO01000002.1"/>
</dbReference>
<evidence type="ECO:0000313" key="6">
    <source>
        <dbReference type="EMBL" id="GLS82582.1"/>
    </source>
</evidence>
<dbReference type="GO" id="GO:0019825">
    <property type="term" value="F:oxygen binding"/>
    <property type="evidence" value="ECO:0007669"/>
    <property type="project" value="InterPro"/>
</dbReference>
<dbReference type="Pfam" id="PF01152">
    <property type="entry name" value="Bac_globin"/>
    <property type="match status" value="1"/>
</dbReference>
<dbReference type="GO" id="GO:0020037">
    <property type="term" value="F:heme binding"/>
    <property type="evidence" value="ECO:0007669"/>
    <property type="project" value="InterPro"/>
</dbReference>
<dbReference type="GO" id="GO:0046872">
    <property type="term" value="F:metal ion binding"/>
    <property type="evidence" value="ECO:0007669"/>
    <property type="project" value="UniProtKB-KW"/>
</dbReference>
<keyword evidence="2 5" id="KW-0349">Heme</keyword>
<gene>
    <name evidence="6" type="ORF">GCM10007894_05590</name>
</gene>
<comment type="caution">
    <text evidence="6">The sequence shown here is derived from an EMBL/GenBank/DDBJ whole genome shotgun (WGS) entry which is preliminary data.</text>
</comment>
<evidence type="ECO:0000256" key="3">
    <source>
        <dbReference type="ARBA" id="ARBA00022723"/>
    </source>
</evidence>
<keyword evidence="4 5" id="KW-0408">Iron</keyword>
<evidence type="ECO:0000313" key="7">
    <source>
        <dbReference type="Proteomes" id="UP001157439"/>
    </source>
</evidence>
<protein>
    <recommendedName>
        <fullName evidence="8">Group 1 truncated hemoglobin</fullName>
    </recommendedName>
</protein>
<accession>A0AA37TJB5</accession>
<proteinExistence type="predicted"/>
<dbReference type="Proteomes" id="UP001157439">
    <property type="component" value="Unassembled WGS sequence"/>
</dbReference>
<evidence type="ECO:0008006" key="8">
    <source>
        <dbReference type="Google" id="ProtNLM"/>
    </source>
</evidence>
<feature type="binding site" description="distal binding residue" evidence="5">
    <location>
        <position position="71"/>
    </location>
    <ligand>
        <name>heme</name>
        <dbReference type="ChEBI" id="CHEBI:30413"/>
    </ligand>
    <ligandPart>
        <name>Fe</name>
        <dbReference type="ChEBI" id="CHEBI:18248"/>
    </ligandPart>
</feature>
<dbReference type="Gene3D" id="1.10.490.10">
    <property type="entry name" value="Globins"/>
    <property type="match status" value="1"/>
</dbReference>
<dbReference type="EMBL" id="BSPO01000002">
    <property type="protein sequence ID" value="GLS82582.1"/>
    <property type="molecule type" value="Genomic_DNA"/>
</dbReference>
<reference evidence="6 7" key="1">
    <citation type="journal article" date="2014" name="Int. J. Syst. Evol. Microbiol.">
        <title>Complete genome sequence of Corynebacterium casei LMG S-19264T (=DSM 44701T), isolated from a smear-ripened cheese.</title>
        <authorList>
            <consortium name="US DOE Joint Genome Institute (JGI-PGF)"/>
            <person name="Walter F."/>
            <person name="Albersmeier A."/>
            <person name="Kalinowski J."/>
            <person name="Ruckert C."/>
        </authorList>
    </citation>
    <scope>NUCLEOTIDE SEQUENCE [LARGE SCALE GENOMIC DNA]</scope>
    <source>
        <strain evidence="6 7">NBRC 112785</strain>
    </source>
</reference>
<dbReference type="InterPro" id="IPR001486">
    <property type="entry name" value="Hemoglobin_trunc"/>
</dbReference>
<evidence type="ECO:0000256" key="5">
    <source>
        <dbReference type="PIRSR" id="PIRSR601486-1"/>
    </source>
</evidence>